<sequence length="1027" mass="114610">ILPWLLIMAKSDVKLLGYWSSSYVNRVQIALNVKSIDYEFIEVQFFPKSELLLSSNPVYKKIPVFFHGDKTICESLVIVQYIDEEWTNGPSILASDPYDRAVGRFWAAYVDEKWFPSLRELLSPQGEEAKVALIEKVVEGLALLEEAFVECSKGKAYFGGDSIGYLDIAFGSFLGSMKMVEMVADVKLLDEAKIPGLAEWAVRFSSNDAVKDVLPKPERLMEAFKIFQAKIKADAKYKRKAYFGGDNIGFLDIALGSCLGWLSVVEKLRNTKLSNETRTPRLVAWAARLCSDDAIKDVILEPEKLIELLKLFRTEASSSYWLALVMATSTDVKLLGAHASPYANWVQIALNLKSIEYEFIQETLQPKSQLLLKSNPVHKKIPVIFHGEKPICESLVIVQYIDEVWTDGPPFLPSNPYDRAIARFWAAYIDDKIVDPILSVVEGFAVVSNVGLRTAQGEEAKAAALEQMVGGMALIEEAFVKCSKGKAYFGGDSIGYVDIPLGSFLGWLKAGEILADVKLLDETKIPSQGFATCTTSSTIRQAVAVCRPSASELHTSLAILIMAKSDVKLLGVWASPYVNRVQIALNVKSIDYEFVEERFLPKSELLLSSNPVHKKVPVFFHGDKTICESLVIVQYIDEEWTNGPSILPSDPCDRAVARFWAAYLDEKLFPAVRELLLAQEEEAKAVLIEKIVEGLALLEAAFVECSKGKAYFGGDSIGYLDIAFGSLLGWLKVVEIMADVKLFNEAKIPGLAEWAVRFSLNDVVKDVLPEPEKLIEYFKIFQARVIAAAKSILPWLLIMAKSDVKLLGYWSSSYVNRVQIALNVKSIDYEFIEVKFFPKSELLLSSNPVHKKIPVFFHGDKTICESLVIVQYIDEEWTNGPSILPSDPYDRAVGRFWAAYVDEKWFPSLRELLSPQGEEAKAALIEKVVEGLALLEEAFVECSKGKAYFGGDSIGYLDIAFGSFLGWLKMAEIVADVKLLDETKIPELARWTVEFSSNDVVKDVLPEPEKLIEFVKIIQAKIKADAK</sequence>
<dbReference type="InterPro" id="IPR036282">
    <property type="entry name" value="Glutathione-S-Trfase_C_sf"/>
</dbReference>
<dbReference type="CDD" id="cd03185">
    <property type="entry name" value="GST_C_Tau"/>
    <property type="match status" value="4"/>
</dbReference>
<dbReference type="CDD" id="cd03058">
    <property type="entry name" value="GST_N_Tau"/>
    <property type="match status" value="4"/>
</dbReference>
<feature type="non-terminal residue" evidence="8">
    <location>
        <position position="1"/>
    </location>
</feature>
<keyword evidence="9" id="KW-1185">Reference proteome</keyword>
<protein>
    <recommendedName>
        <fullName evidence="1">glutathione transferase</fullName>
        <ecNumber evidence="1">2.5.1.18</ecNumber>
    </recommendedName>
</protein>
<comment type="similarity">
    <text evidence="4">Belongs to the GST superfamily. Tau family.</text>
</comment>
<dbReference type="EC" id="2.5.1.18" evidence="1"/>
<evidence type="ECO:0000313" key="9">
    <source>
        <dbReference type="Proteomes" id="UP001187471"/>
    </source>
</evidence>
<evidence type="ECO:0000259" key="7">
    <source>
        <dbReference type="PROSITE" id="PS50405"/>
    </source>
</evidence>
<dbReference type="Gene3D" id="1.20.1050.10">
    <property type="match status" value="5"/>
</dbReference>
<accession>A0AA88RK95</accession>
<feature type="domain" description="GST N-terminal" evidence="6">
    <location>
        <begin position="11"/>
        <end position="90"/>
    </location>
</feature>
<dbReference type="Pfam" id="PF02798">
    <property type="entry name" value="GST_N"/>
    <property type="match status" value="4"/>
</dbReference>
<name>A0AA88RK95_9ASTE</name>
<comment type="caution">
    <text evidence="8">The sequence shown here is derived from an EMBL/GenBank/DDBJ whole genome shotgun (WGS) entry which is preliminary data.</text>
</comment>
<dbReference type="InterPro" id="IPR004046">
    <property type="entry name" value="GST_C"/>
</dbReference>
<dbReference type="PANTHER" id="PTHR11260">
    <property type="entry name" value="GLUTATHIONE S-TRANSFERASE, GST, SUPERFAMILY, GST DOMAIN CONTAINING"/>
    <property type="match status" value="1"/>
</dbReference>
<feature type="domain" description="GST N-terminal" evidence="6">
    <location>
        <begin position="330"/>
        <end position="409"/>
    </location>
</feature>
<dbReference type="SFLD" id="SFLDS00019">
    <property type="entry name" value="Glutathione_Transferase_(cytos"/>
    <property type="match status" value="4"/>
</dbReference>
<dbReference type="SFLD" id="SFLDG00358">
    <property type="entry name" value="Main_(cytGST)"/>
    <property type="match status" value="4"/>
</dbReference>
<dbReference type="InterPro" id="IPR004045">
    <property type="entry name" value="Glutathione_S-Trfase_N"/>
</dbReference>
<dbReference type="InterPro" id="IPR045074">
    <property type="entry name" value="GST_C_Tau"/>
</dbReference>
<feature type="domain" description="GST C-terminal" evidence="7">
    <location>
        <begin position="415"/>
        <end position="557"/>
    </location>
</feature>
<feature type="domain" description="GST C-terminal" evidence="7">
    <location>
        <begin position="96"/>
        <end position="224"/>
    </location>
</feature>
<evidence type="ECO:0000256" key="3">
    <source>
        <dbReference type="ARBA" id="ARBA00022679"/>
    </source>
</evidence>
<gene>
    <name evidence="8" type="ORF">RJ640_012673</name>
</gene>
<dbReference type="AlphaFoldDB" id="A0AA88RK95"/>
<evidence type="ECO:0000256" key="1">
    <source>
        <dbReference type="ARBA" id="ARBA00012452"/>
    </source>
</evidence>
<dbReference type="PROSITE" id="PS50404">
    <property type="entry name" value="GST_NTER"/>
    <property type="match status" value="4"/>
</dbReference>
<feature type="domain" description="GST C-terminal" evidence="7">
    <location>
        <begin position="650"/>
        <end position="781"/>
    </location>
</feature>
<evidence type="ECO:0000256" key="5">
    <source>
        <dbReference type="ARBA" id="ARBA00047960"/>
    </source>
</evidence>
<dbReference type="SUPFAM" id="SSF47616">
    <property type="entry name" value="GST C-terminal domain-like"/>
    <property type="match status" value="5"/>
</dbReference>
<keyword evidence="3" id="KW-0808">Transferase</keyword>
<dbReference type="InterPro" id="IPR036249">
    <property type="entry name" value="Thioredoxin-like_sf"/>
</dbReference>
<dbReference type="SFLD" id="SFLDG01152">
    <property type="entry name" value="Main.3:_Omega-_and_Tau-like"/>
    <property type="match status" value="4"/>
</dbReference>
<dbReference type="PANTHER" id="PTHR11260:SF685">
    <property type="entry name" value="GLUTATHIONE TRANSFERASE"/>
    <property type="match status" value="1"/>
</dbReference>
<feature type="domain" description="GST C-terminal" evidence="7">
    <location>
        <begin position="887"/>
        <end position="1018"/>
    </location>
</feature>
<dbReference type="GO" id="GO:0005737">
    <property type="term" value="C:cytoplasm"/>
    <property type="evidence" value="ECO:0007669"/>
    <property type="project" value="TreeGrafter"/>
</dbReference>
<evidence type="ECO:0000256" key="4">
    <source>
        <dbReference type="ARBA" id="ARBA00025743"/>
    </source>
</evidence>
<dbReference type="InterPro" id="IPR045073">
    <property type="entry name" value="Omega/Tau-like"/>
</dbReference>
<dbReference type="PROSITE" id="PS50405">
    <property type="entry name" value="GST_CTER"/>
    <property type="match status" value="4"/>
</dbReference>
<dbReference type="GO" id="GO:0006749">
    <property type="term" value="P:glutathione metabolic process"/>
    <property type="evidence" value="ECO:0007669"/>
    <property type="project" value="InterPro"/>
</dbReference>
<dbReference type="GO" id="GO:0009407">
    <property type="term" value="P:toxin catabolic process"/>
    <property type="evidence" value="ECO:0007669"/>
    <property type="project" value="UniProtKB-ARBA"/>
</dbReference>
<dbReference type="Proteomes" id="UP001187471">
    <property type="component" value="Unassembled WGS sequence"/>
</dbReference>
<evidence type="ECO:0000259" key="6">
    <source>
        <dbReference type="PROSITE" id="PS50404"/>
    </source>
</evidence>
<reference evidence="8" key="1">
    <citation type="submission" date="2022-12" db="EMBL/GenBank/DDBJ databases">
        <title>Draft genome assemblies for two species of Escallonia (Escalloniales).</title>
        <authorList>
            <person name="Chanderbali A."/>
            <person name="Dervinis C."/>
            <person name="Anghel I."/>
            <person name="Soltis D."/>
            <person name="Soltis P."/>
            <person name="Zapata F."/>
        </authorList>
    </citation>
    <scope>NUCLEOTIDE SEQUENCE</scope>
    <source>
        <strain evidence="8">UCBG92.1500</strain>
        <tissue evidence="8">Leaf</tissue>
    </source>
</reference>
<organism evidence="8 9">
    <name type="scientific">Escallonia rubra</name>
    <dbReference type="NCBI Taxonomy" id="112253"/>
    <lineage>
        <taxon>Eukaryota</taxon>
        <taxon>Viridiplantae</taxon>
        <taxon>Streptophyta</taxon>
        <taxon>Embryophyta</taxon>
        <taxon>Tracheophyta</taxon>
        <taxon>Spermatophyta</taxon>
        <taxon>Magnoliopsida</taxon>
        <taxon>eudicotyledons</taxon>
        <taxon>Gunneridae</taxon>
        <taxon>Pentapetalae</taxon>
        <taxon>asterids</taxon>
        <taxon>campanulids</taxon>
        <taxon>Escalloniales</taxon>
        <taxon>Escalloniaceae</taxon>
        <taxon>Escallonia</taxon>
    </lineage>
</organism>
<evidence type="ECO:0000256" key="2">
    <source>
        <dbReference type="ARBA" id="ARBA00022575"/>
    </source>
</evidence>
<dbReference type="InterPro" id="IPR010987">
    <property type="entry name" value="Glutathione-S-Trfase_C-like"/>
</dbReference>
<dbReference type="FunFam" id="1.20.1050.10:FF:000016">
    <property type="entry name" value="Glutathione S-transferase U9"/>
    <property type="match status" value="3"/>
</dbReference>
<feature type="domain" description="GST N-terminal" evidence="6">
    <location>
        <begin position="565"/>
        <end position="644"/>
    </location>
</feature>
<dbReference type="GO" id="GO:0004364">
    <property type="term" value="F:glutathione transferase activity"/>
    <property type="evidence" value="ECO:0007669"/>
    <property type="project" value="UniProtKB-EC"/>
</dbReference>
<comment type="catalytic activity">
    <reaction evidence="5">
        <text>RX + glutathione = an S-substituted glutathione + a halide anion + H(+)</text>
        <dbReference type="Rhea" id="RHEA:16437"/>
        <dbReference type="ChEBI" id="CHEBI:15378"/>
        <dbReference type="ChEBI" id="CHEBI:16042"/>
        <dbReference type="ChEBI" id="CHEBI:17792"/>
        <dbReference type="ChEBI" id="CHEBI:57925"/>
        <dbReference type="ChEBI" id="CHEBI:90779"/>
        <dbReference type="EC" id="2.5.1.18"/>
    </reaction>
</comment>
<dbReference type="InterPro" id="IPR040079">
    <property type="entry name" value="Glutathione_S-Trfase"/>
</dbReference>
<feature type="domain" description="GST N-terminal" evidence="6">
    <location>
        <begin position="802"/>
        <end position="881"/>
    </location>
</feature>
<dbReference type="EMBL" id="JAVXUO010000620">
    <property type="protein sequence ID" value="KAK2990772.1"/>
    <property type="molecule type" value="Genomic_DNA"/>
</dbReference>
<keyword evidence="2" id="KW-0216">Detoxification</keyword>
<dbReference type="Pfam" id="PF00043">
    <property type="entry name" value="GST_C"/>
    <property type="match status" value="1"/>
</dbReference>
<proteinExistence type="inferred from homology"/>
<dbReference type="SUPFAM" id="SSF52833">
    <property type="entry name" value="Thioredoxin-like"/>
    <property type="match status" value="4"/>
</dbReference>
<evidence type="ECO:0000313" key="8">
    <source>
        <dbReference type="EMBL" id="KAK2990772.1"/>
    </source>
</evidence>
<dbReference type="Gene3D" id="3.40.30.10">
    <property type="entry name" value="Glutaredoxin"/>
    <property type="match status" value="4"/>
</dbReference>
<dbReference type="FunFam" id="3.40.30.10:FF:000044">
    <property type="entry name" value="Glutathione S-transferase GSTU6"/>
    <property type="match status" value="4"/>
</dbReference>